<name>A0A0G1CKM9_9BACT</name>
<dbReference type="InterPro" id="IPR051404">
    <property type="entry name" value="TA_system_antitoxin"/>
</dbReference>
<organism evidence="2 3">
    <name type="scientific">Candidatus Gottesmanbacteria bacterium GW2011_GWA1_43_11</name>
    <dbReference type="NCBI Taxonomy" id="1618436"/>
    <lineage>
        <taxon>Bacteria</taxon>
        <taxon>Candidatus Gottesmaniibacteriota</taxon>
    </lineage>
</organism>
<dbReference type="InterPro" id="IPR035069">
    <property type="entry name" value="TTHA1013/TTHA0281-like"/>
</dbReference>
<dbReference type="PANTHER" id="PTHR34504">
    <property type="entry name" value="ANTITOXIN HICB"/>
    <property type="match status" value="1"/>
</dbReference>
<sequence length="83" mass="9274">MKQKRSKVLEYNVIFTAETEGGYSVIVPDLPGCISQGDTFEKAKKNIKEAIELYLEDADPELYHVSPAESRKQFIAPIQVSVA</sequence>
<gene>
    <name evidence="2" type="ORF">UV59_C0003G0042</name>
</gene>
<evidence type="ECO:0000313" key="2">
    <source>
        <dbReference type="EMBL" id="KKS86047.1"/>
    </source>
</evidence>
<evidence type="ECO:0000259" key="1">
    <source>
        <dbReference type="Pfam" id="PF15919"/>
    </source>
</evidence>
<dbReference type="SUPFAM" id="SSF143100">
    <property type="entry name" value="TTHA1013/TTHA0281-like"/>
    <property type="match status" value="1"/>
</dbReference>
<accession>A0A0G1CKM9</accession>
<dbReference type="InterPro" id="IPR031807">
    <property type="entry name" value="HicB-like"/>
</dbReference>
<reference evidence="2 3" key="1">
    <citation type="journal article" date="2015" name="Nature">
        <title>rRNA introns, odd ribosomes, and small enigmatic genomes across a large radiation of phyla.</title>
        <authorList>
            <person name="Brown C.T."/>
            <person name="Hug L.A."/>
            <person name="Thomas B.C."/>
            <person name="Sharon I."/>
            <person name="Castelle C.J."/>
            <person name="Singh A."/>
            <person name="Wilkins M.J."/>
            <person name="Williams K.H."/>
            <person name="Banfield J.F."/>
        </authorList>
    </citation>
    <scope>NUCLEOTIDE SEQUENCE [LARGE SCALE GENOMIC DNA]</scope>
</reference>
<feature type="domain" description="HicB-like antitoxin of toxin-antitoxin system" evidence="1">
    <location>
        <begin position="12"/>
        <end position="58"/>
    </location>
</feature>
<protein>
    <recommendedName>
        <fullName evidence="1">HicB-like antitoxin of toxin-antitoxin system domain-containing protein</fullName>
    </recommendedName>
</protein>
<proteinExistence type="predicted"/>
<dbReference type="PANTHER" id="PTHR34504:SF4">
    <property type="entry name" value="ANTITOXIN HICB"/>
    <property type="match status" value="1"/>
</dbReference>
<dbReference type="STRING" id="1618436.UV59_C0003G0042"/>
<evidence type="ECO:0000313" key="3">
    <source>
        <dbReference type="Proteomes" id="UP000034543"/>
    </source>
</evidence>
<dbReference type="AlphaFoldDB" id="A0A0G1CKM9"/>
<dbReference type="EMBL" id="LCFB01000003">
    <property type="protein sequence ID" value="KKS86047.1"/>
    <property type="molecule type" value="Genomic_DNA"/>
</dbReference>
<comment type="caution">
    <text evidence="2">The sequence shown here is derived from an EMBL/GenBank/DDBJ whole genome shotgun (WGS) entry which is preliminary data.</text>
</comment>
<dbReference type="Pfam" id="PF15919">
    <property type="entry name" value="HicB_lk_antitox"/>
    <property type="match status" value="1"/>
</dbReference>
<dbReference type="Gene3D" id="3.30.160.250">
    <property type="match status" value="1"/>
</dbReference>
<dbReference type="Proteomes" id="UP000034543">
    <property type="component" value="Unassembled WGS sequence"/>
</dbReference>